<comment type="similarity">
    <text evidence="1 2">Belongs to the anti-sigma-factor antagonist family.</text>
</comment>
<dbReference type="PANTHER" id="PTHR33495:SF2">
    <property type="entry name" value="ANTI-SIGMA FACTOR ANTAGONIST TM_1081-RELATED"/>
    <property type="match status" value="1"/>
</dbReference>
<evidence type="ECO:0000256" key="1">
    <source>
        <dbReference type="ARBA" id="ARBA00009013"/>
    </source>
</evidence>
<dbReference type="InterPro" id="IPR036513">
    <property type="entry name" value="STAS_dom_sf"/>
</dbReference>
<dbReference type="EMBL" id="AYXG01000094">
    <property type="protein sequence ID" value="EWC62022.1"/>
    <property type="molecule type" value="Genomic_DNA"/>
</dbReference>
<dbReference type="Pfam" id="PF01740">
    <property type="entry name" value="STAS"/>
    <property type="match status" value="1"/>
</dbReference>
<dbReference type="PROSITE" id="PS50801">
    <property type="entry name" value="STAS"/>
    <property type="match status" value="1"/>
</dbReference>
<protein>
    <recommendedName>
        <fullName evidence="2">Anti-sigma factor antagonist</fullName>
    </recommendedName>
</protein>
<reference evidence="4 5" key="1">
    <citation type="journal article" date="2014" name="Genome Announc.">
        <title>Draft Genome Sequence of the Antitrypanosomally Active Sponge-Associated Bacterium Actinokineospora sp. Strain EG49.</title>
        <authorList>
            <person name="Harjes J."/>
            <person name="Ryu T."/>
            <person name="Abdelmohsen U.R."/>
            <person name="Moitinho-Silva L."/>
            <person name="Horn H."/>
            <person name="Ravasi T."/>
            <person name="Hentschel U."/>
        </authorList>
    </citation>
    <scope>NUCLEOTIDE SEQUENCE [LARGE SCALE GENOMIC DNA]</scope>
    <source>
        <strain evidence="4 5">EG49</strain>
    </source>
</reference>
<dbReference type="NCBIfam" id="TIGR00377">
    <property type="entry name" value="ant_ant_sig"/>
    <property type="match status" value="1"/>
</dbReference>
<sequence>MPETMTLSVRHDHIADVPVLRLSGDIDLATRDTAAAAIAVRQRGRPPVLVLDLGGVDFVGACGLSLLVRARHRAADDGGVLLVVGCGRSVLRGLEVTGLLGVVQPYTSIAEALVAIGTIPRQRTR</sequence>
<feature type="domain" description="STAS" evidence="3">
    <location>
        <begin position="7"/>
        <end position="116"/>
    </location>
</feature>
<name>W7IYQ3_9PSEU</name>
<dbReference type="Gene3D" id="3.30.750.24">
    <property type="entry name" value="STAS domain"/>
    <property type="match status" value="1"/>
</dbReference>
<dbReference type="eggNOG" id="COG1366">
    <property type="taxonomic scope" value="Bacteria"/>
</dbReference>
<evidence type="ECO:0000313" key="4">
    <source>
        <dbReference type="EMBL" id="EWC62022.1"/>
    </source>
</evidence>
<evidence type="ECO:0000256" key="2">
    <source>
        <dbReference type="RuleBase" id="RU003749"/>
    </source>
</evidence>
<organism evidence="4 5">
    <name type="scientific">Actinokineospora spheciospongiae</name>
    <dbReference type="NCBI Taxonomy" id="909613"/>
    <lineage>
        <taxon>Bacteria</taxon>
        <taxon>Bacillati</taxon>
        <taxon>Actinomycetota</taxon>
        <taxon>Actinomycetes</taxon>
        <taxon>Pseudonocardiales</taxon>
        <taxon>Pseudonocardiaceae</taxon>
        <taxon>Actinokineospora</taxon>
    </lineage>
</organism>
<dbReference type="STRING" id="909613.UO65_2685"/>
<dbReference type="PANTHER" id="PTHR33495">
    <property type="entry name" value="ANTI-SIGMA FACTOR ANTAGONIST TM_1081-RELATED-RELATED"/>
    <property type="match status" value="1"/>
</dbReference>
<dbReference type="GO" id="GO:0043856">
    <property type="term" value="F:anti-sigma factor antagonist activity"/>
    <property type="evidence" value="ECO:0007669"/>
    <property type="project" value="InterPro"/>
</dbReference>
<dbReference type="InterPro" id="IPR002645">
    <property type="entry name" value="STAS_dom"/>
</dbReference>
<evidence type="ECO:0000313" key="5">
    <source>
        <dbReference type="Proteomes" id="UP000019277"/>
    </source>
</evidence>
<keyword evidence="5" id="KW-1185">Reference proteome</keyword>
<evidence type="ECO:0000259" key="3">
    <source>
        <dbReference type="PROSITE" id="PS50801"/>
    </source>
</evidence>
<dbReference type="Proteomes" id="UP000019277">
    <property type="component" value="Unassembled WGS sequence"/>
</dbReference>
<accession>A0A8E2WVP9</accession>
<proteinExistence type="inferred from homology"/>
<dbReference type="RefSeq" id="WP_052021126.1">
    <property type="nucleotide sequence ID" value="NZ_AYXG01000094.1"/>
</dbReference>
<dbReference type="SUPFAM" id="SSF52091">
    <property type="entry name" value="SpoIIaa-like"/>
    <property type="match status" value="1"/>
</dbReference>
<accession>W7IYQ3</accession>
<gene>
    <name evidence="4" type="ORF">UO65_2685</name>
</gene>
<comment type="caution">
    <text evidence="4">The sequence shown here is derived from an EMBL/GenBank/DDBJ whole genome shotgun (WGS) entry which is preliminary data.</text>
</comment>
<dbReference type="InterPro" id="IPR003658">
    <property type="entry name" value="Anti-sigma_ant"/>
</dbReference>
<dbReference type="AlphaFoldDB" id="W7IYQ3"/>
<dbReference type="CDD" id="cd07043">
    <property type="entry name" value="STAS_anti-anti-sigma_factors"/>
    <property type="match status" value="1"/>
</dbReference>